<dbReference type="InterPro" id="IPR014445">
    <property type="entry name" value="Gln-dep_NAD_synthase"/>
</dbReference>
<dbReference type="CDD" id="cd07570">
    <property type="entry name" value="GAT_Gln-NAD-synth"/>
    <property type="match status" value="1"/>
</dbReference>
<dbReference type="InterPro" id="IPR003694">
    <property type="entry name" value="NAD_synthase"/>
</dbReference>
<evidence type="ECO:0000256" key="4">
    <source>
        <dbReference type="PIRNR" id="PIRNR006630"/>
    </source>
</evidence>
<keyword evidence="4" id="KW-0520">NAD</keyword>
<organism evidence="6 7">
    <name type="scientific">Candidatus Phytoplasma oryzae</name>
    <dbReference type="NCBI Taxonomy" id="203274"/>
    <lineage>
        <taxon>Bacteria</taxon>
        <taxon>Bacillati</taxon>
        <taxon>Mycoplasmatota</taxon>
        <taxon>Mollicutes</taxon>
        <taxon>Acholeplasmatales</taxon>
        <taxon>Acholeplasmataceae</taxon>
        <taxon>Candidatus Phytoplasma</taxon>
        <taxon>16SrXI (Rice yellow dwarf group)</taxon>
    </lineage>
</organism>
<proteinExistence type="inferred from homology"/>
<comment type="similarity">
    <text evidence="2 4">In the C-terminal section; belongs to the NAD synthetase family.</text>
</comment>
<keyword evidence="3 4" id="KW-0436">Ligase</keyword>
<accession>A0A328IHJ6</accession>
<keyword evidence="4" id="KW-0547">Nucleotide-binding</keyword>
<dbReference type="UniPathway" id="UPA00253">
    <property type="reaction ID" value="UER00334"/>
</dbReference>
<comment type="catalytic activity">
    <reaction evidence="4">
        <text>deamido-NAD(+) + L-glutamine + ATP + H2O = L-glutamate + AMP + diphosphate + NAD(+) + H(+)</text>
        <dbReference type="Rhea" id="RHEA:24384"/>
        <dbReference type="ChEBI" id="CHEBI:15377"/>
        <dbReference type="ChEBI" id="CHEBI:15378"/>
        <dbReference type="ChEBI" id="CHEBI:29985"/>
        <dbReference type="ChEBI" id="CHEBI:30616"/>
        <dbReference type="ChEBI" id="CHEBI:33019"/>
        <dbReference type="ChEBI" id="CHEBI:57540"/>
        <dbReference type="ChEBI" id="CHEBI:58359"/>
        <dbReference type="ChEBI" id="CHEBI:58437"/>
        <dbReference type="ChEBI" id="CHEBI:456215"/>
        <dbReference type="EC" id="6.3.5.1"/>
    </reaction>
</comment>
<comment type="caution">
    <text evidence="6">The sequence shown here is derived from an EMBL/GenBank/DDBJ whole genome shotgun (WGS) entry which is preliminary data.</text>
</comment>
<comment type="pathway">
    <text evidence="1 4">Cofactor biosynthesis; NAD(+) biosynthesis; NAD(+) from deamido-NAD(+) (L-Gln route): step 1/1.</text>
</comment>
<dbReference type="PANTHER" id="PTHR23090">
    <property type="entry name" value="NH 3 /GLUTAMINE-DEPENDENT NAD + SYNTHETASE"/>
    <property type="match status" value="1"/>
</dbReference>
<dbReference type="EC" id="6.3.5.1" evidence="4"/>
<dbReference type="SUPFAM" id="SSF56317">
    <property type="entry name" value="Carbon-nitrogen hydrolase"/>
    <property type="match status" value="1"/>
</dbReference>
<dbReference type="Pfam" id="PF00795">
    <property type="entry name" value="CN_hydrolase"/>
    <property type="match status" value="1"/>
</dbReference>
<dbReference type="AlphaFoldDB" id="A0A328IHJ6"/>
<dbReference type="Gene3D" id="1.10.10.1140">
    <property type="entry name" value="Glutamine-dependent NAD+ synthetase, C-terminal domain"/>
    <property type="match status" value="1"/>
</dbReference>
<dbReference type="GO" id="GO:0005737">
    <property type="term" value="C:cytoplasm"/>
    <property type="evidence" value="ECO:0007669"/>
    <property type="project" value="InterPro"/>
</dbReference>
<dbReference type="InterPro" id="IPR041856">
    <property type="entry name" value="NAD+_synth_C"/>
</dbReference>
<reference evidence="6 7" key="1">
    <citation type="submission" date="2014-04" db="EMBL/GenBank/DDBJ databases">
        <title>Genome study of Napier grass stunt phytoplasma.</title>
        <authorList>
            <person name="Kawicha P."/>
            <person name="Dickinson M."/>
            <person name="Hodgetts J."/>
        </authorList>
    </citation>
    <scope>NUCLEOTIDE SEQUENCE [LARGE SCALE GENOMIC DNA]</scope>
    <source>
        <strain evidence="6 7">NGS-S10</strain>
    </source>
</reference>
<feature type="domain" description="CN hydrolase" evidence="5">
    <location>
        <begin position="7"/>
        <end position="267"/>
    </location>
</feature>
<sequence length="576" mass="67012">MYKKGSIKVELSSPILYIGNPFKNAQSIISILNKSNASFVLFSELCLSSYSAGDLFFDNNFLQKNLKALSFILENTSFGGVYFIGMPFCFEELVYNVAVVVQNKKILGIVPKHTIPNYKEFNEKRWFQSGKFIQSKLVKLLEQKVPFGNILFINKDFNVVFGVEICQDLWTIESPSDLLVLNGAHLIFNLSASTEHIGKSQLRKMAVLDHSRKHIGGYFYTSSGITESAMDTIFSNHKIAAVLGEVIGEKDLFNQDISLVVDVSIDVIKYQRIIDTTYGDQKIGKEIIFLKSYFELKEVEVYNFEKDFESKPFIVKENLEENLKISRSIQLLSLKNQLSKIDNLKVFLYMKEELHEFLTLLNIIKSFKDNNKDFQDLNVILDPNIFVNKELFAVLKDFLNNNKVNIIINDIFLKKENEINKILVLESYNLSDIAIGNIQYNLKNYDFLYNVNIGISNTFMIELILFHFRHNFLEINNILKKIYLKKINNFLTKELIIKDFILYHYLKHNFGEEKIAFLIKKVFSLTEQESEKIVKQYMKFFFQSQSKRQKMAAGPKIFEYSLSYRTELKIPLHLFE</sequence>
<evidence type="ECO:0000259" key="5">
    <source>
        <dbReference type="PROSITE" id="PS50263"/>
    </source>
</evidence>
<dbReference type="PANTHER" id="PTHR23090:SF9">
    <property type="entry name" value="GLUTAMINE-DEPENDENT NAD(+) SYNTHETASE"/>
    <property type="match status" value="1"/>
</dbReference>
<dbReference type="GO" id="GO:0003952">
    <property type="term" value="F:NAD+ synthase (glutamine-hydrolyzing) activity"/>
    <property type="evidence" value="ECO:0007669"/>
    <property type="project" value="UniProtKB-UniRule"/>
</dbReference>
<dbReference type="Gene3D" id="3.60.110.10">
    <property type="entry name" value="Carbon-nitrogen hydrolase"/>
    <property type="match status" value="1"/>
</dbReference>
<dbReference type="PIRSF" id="PIRSF006630">
    <property type="entry name" value="NADS_GAT"/>
    <property type="match status" value="1"/>
</dbReference>
<gene>
    <name evidence="6" type="ORF">DH96_01380</name>
</gene>
<dbReference type="GO" id="GO:0005524">
    <property type="term" value="F:ATP binding"/>
    <property type="evidence" value="ECO:0007669"/>
    <property type="project" value="UniProtKB-UniRule"/>
</dbReference>
<name>A0A328IHJ6_9MOLU</name>
<dbReference type="GO" id="GO:0004359">
    <property type="term" value="F:glutaminase activity"/>
    <property type="evidence" value="ECO:0007669"/>
    <property type="project" value="InterPro"/>
</dbReference>
<dbReference type="Proteomes" id="UP000249343">
    <property type="component" value="Unassembled WGS sequence"/>
</dbReference>
<evidence type="ECO:0000256" key="2">
    <source>
        <dbReference type="ARBA" id="ARBA00007145"/>
    </source>
</evidence>
<dbReference type="InterPro" id="IPR036526">
    <property type="entry name" value="C-N_Hydrolase_sf"/>
</dbReference>
<evidence type="ECO:0000313" key="6">
    <source>
        <dbReference type="EMBL" id="RAM57739.1"/>
    </source>
</evidence>
<evidence type="ECO:0000256" key="1">
    <source>
        <dbReference type="ARBA" id="ARBA00005188"/>
    </source>
</evidence>
<dbReference type="GO" id="GO:0009435">
    <property type="term" value="P:NAD+ biosynthetic process"/>
    <property type="evidence" value="ECO:0007669"/>
    <property type="project" value="UniProtKB-UniRule"/>
</dbReference>
<evidence type="ECO:0000313" key="7">
    <source>
        <dbReference type="Proteomes" id="UP000249343"/>
    </source>
</evidence>
<dbReference type="RefSeq" id="WP_066540387.1">
    <property type="nucleotide sequence ID" value="NZ_JHUK01000003.1"/>
</dbReference>
<dbReference type="OrthoDB" id="9803818at2"/>
<dbReference type="PROSITE" id="PS50263">
    <property type="entry name" value="CN_HYDROLASE"/>
    <property type="match status" value="1"/>
</dbReference>
<protein>
    <recommendedName>
        <fullName evidence="4">Glutamine-dependent NAD(+) synthetase</fullName>
        <ecNumber evidence="4">6.3.5.1</ecNumber>
    </recommendedName>
    <alternativeName>
        <fullName evidence="4">NAD(+) synthase [glutamine-hydrolyzing]</fullName>
    </alternativeName>
</protein>
<dbReference type="InterPro" id="IPR003010">
    <property type="entry name" value="C-N_Hydrolase"/>
</dbReference>
<dbReference type="EMBL" id="JHUK01000003">
    <property type="protein sequence ID" value="RAM57739.1"/>
    <property type="molecule type" value="Genomic_DNA"/>
</dbReference>
<keyword evidence="7" id="KW-1185">Reference proteome</keyword>
<keyword evidence="4" id="KW-0067">ATP-binding</keyword>
<evidence type="ECO:0000256" key="3">
    <source>
        <dbReference type="ARBA" id="ARBA00022598"/>
    </source>
</evidence>